<dbReference type="AlphaFoldDB" id="A0A6J5TPT7"/>
<dbReference type="PANTHER" id="PTHR22844">
    <property type="entry name" value="F-BOX AND WD40 DOMAIN PROTEIN"/>
    <property type="match status" value="1"/>
</dbReference>
<dbReference type="PROSITE" id="PS50082">
    <property type="entry name" value="WD_REPEATS_2"/>
    <property type="match status" value="4"/>
</dbReference>
<reference evidence="2 3" key="1">
    <citation type="submission" date="2020-05" db="EMBL/GenBank/DDBJ databases">
        <authorList>
            <person name="Campoy J."/>
            <person name="Schneeberger K."/>
            <person name="Spophaly S."/>
        </authorList>
    </citation>
    <scope>NUCLEOTIDE SEQUENCE [LARGE SCALE GENOMIC DNA]</scope>
    <source>
        <strain evidence="2">PruArmRojPasFocal</strain>
    </source>
</reference>
<proteinExistence type="predicted"/>
<name>A0A6J5TPT7_PRUAR</name>
<evidence type="ECO:0000313" key="2">
    <source>
        <dbReference type="EMBL" id="CAB4264478.1"/>
    </source>
</evidence>
<feature type="repeat" description="WD" evidence="1">
    <location>
        <begin position="243"/>
        <end position="275"/>
    </location>
</feature>
<dbReference type="PROSITE" id="PS50294">
    <property type="entry name" value="WD_REPEATS_REGION"/>
    <property type="match status" value="4"/>
</dbReference>
<sequence length="443" mass="48559">MGLVPCPLPCHTSTEESHEDHSNISNHLLQSEASTTTSSSLSSQPSLPSVLSLTTSISNQLQLVLEAPTTHHLCIATLKTQTSSSYVCSLALSGNFLYSGLSNGQIIAWSRLHPSSPNKVVATTNSTVKSLAVIGELLFSAHQDHKIRVWKIDINLITNPHGHQKHFKCIATLPTLKDRVPRFFSPKDYVQIRRHKKCTWVHHVDTVSALAISNDGSFLYSASWDRTFKIWRTSDFRCLESVSNAHDDAINAIASSRDGEFVYTGSADKKIKVWKKVNKSVVLDATLERHKSAVNALAFSSDGSVLYSGACDRSILVWERDSDHVRGVKGGGMVVVGALRGHSKAILCLAVVADLVFSGSADCNVRVWRRSGRLVDDDHNRSIGYSCLAVLEGHRKPVKCLTAACNNRSEDSDDSDDSGDSFLVYSGSLDCDIKVWQIHAPFF</sequence>
<evidence type="ECO:0000313" key="3">
    <source>
        <dbReference type="Proteomes" id="UP000507222"/>
    </source>
</evidence>
<feature type="repeat" description="WD" evidence="1">
    <location>
        <begin position="339"/>
        <end position="368"/>
    </location>
</feature>
<protein>
    <submittedName>
        <fullName evidence="2">Uncharacterized protein</fullName>
    </submittedName>
</protein>
<dbReference type="SUPFAM" id="SSF50978">
    <property type="entry name" value="WD40 repeat-like"/>
    <property type="match status" value="1"/>
</dbReference>
<dbReference type="EMBL" id="CAEKDK010000001">
    <property type="protein sequence ID" value="CAB4264478.1"/>
    <property type="molecule type" value="Genomic_DNA"/>
</dbReference>
<dbReference type="PANTHER" id="PTHR22844:SF387">
    <property type="entry name" value="F3I6.5 PROTEIN"/>
    <property type="match status" value="1"/>
</dbReference>
<feature type="repeat" description="WD" evidence="1">
    <location>
        <begin position="287"/>
        <end position="319"/>
    </location>
</feature>
<dbReference type="Pfam" id="PF00400">
    <property type="entry name" value="WD40"/>
    <property type="match status" value="5"/>
</dbReference>
<organism evidence="2 3">
    <name type="scientific">Prunus armeniaca</name>
    <name type="common">Apricot</name>
    <name type="synonym">Armeniaca vulgaris</name>
    <dbReference type="NCBI Taxonomy" id="36596"/>
    <lineage>
        <taxon>Eukaryota</taxon>
        <taxon>Viridiplantae</taxon>
        <taxon>Streptophyta</taxon>
        <taxon>Embryophyta</taxon>
        <taxon>Tracheophyta</taxon>
        <taxon>Spermatophyta</taxon>
        <taxon>Magnoliopsida</taxon>
        <taxon>eudicotyledons</taxon>
        <taxon>Gunneridae</taxon>
        <taxon>Pentapetalae</taxon>
        <taxon>rosids</taxon>
        <taxon>fabids</taxon>
        <taxon>Rosales</taxon>
        <taxon>Rosaceae</taxon>
        <taxon>Amygdaloideae</taxon>
        <taxon>Amygdaleae</taxon>
        <taxon>Prunus</taxon>
    </lineage>
</organism>
<keyword evidence="1" id="KW-0853">WD repeat</keyword>
<feature type="repeat" description="WD" evidence="1">
    <location>
        <begin position="200"/>
        <end position="241"/>
    </location>
</feature>
<dbReference type="InterPro" id="IPR015943">
    <property type="entry name" value="WD40/YVTN_repeat-like_dom_sf"/>
</dbReference>
<dbReference type="CDD" id="cd00200">
    <property type="entry name" value="WD40"/>
    <property type="match status" value="1"/>
</dbReference>
<gene>
    <name evidence="2" type="ORF">CURHAP_LOCUS6294</name>
</gene>
<dbReference type="InterPro" id="IPR001680">
    <property type="entry name" value="WD40_rpt"/>
</dbReference>
<dbReference type="InterPro" id="IPR036322">
    <property type="entry name" value="WD40_repeat_dom_sf"/>
</dbReference>
<dbReference type="InterPro" id="IPR045182">
    <property type="entry name" value="JINGUBANG-like"/>
</dbReference>
<dbReference type="Gene3D" id="2.130.10.10">
    <property type="entry name" value="YVTN repeat-like/Quinoprotein amine dehydrogenase"/>
    <property type="match status" value="3"/>
</dbReference>
<dbReference type="SMART" id="SM00320">
    <property type="entry name" value="WD40"/>
    <property type="match status" value="7"/>
</dbReference>
<accession>A0A6J5TPT7</accession>
<dbReference type="Proteomes" id="UP000507222">
    <property type="component" value="Unassembled WGS sequence"/>
</dbReference>
<evidence type="ECO:0000256" key="1">
    <source>
        <dbReference type="PROSITE-ProRule" id="PRU00221"/>
    </source>
</evidence>